<dbReference type="Gene3D" id="3.40.50.11350">
    <property type="match status" value="1"/>
</dbReference>
<name>A0A8S0XZB8_CYCAE</name>
<evidence type="ECO:0000256" key="1">
    <source>
        <dbReference type="SAM" id="Phobius"/>
    </source>
</evidence>
<dbReference type="Proteomes" id="UP000467700">
    <property type="component" value="Unassembled WGS sequence"/>
</dbReference>
<reference evidence="2 3" key="1">
    <citation type="submission" date="2020-01" db="EMBL/GenBank/DDBJ databases">
        <authorList>
            <person name="Gupta K D."/>
        </authorList>
    </citation>
    <scope>NUCLEOTIDE SEQUENCE [LARGE SCALE GENOMIC DNA]</scope>
</reference>
<sequence length="487" mass="56520">MPRVLKTSTAHLHPRNWGQLIQSRRRSFWIALTTLALTIYFLTHEGRTQFKRYAPSLSTADTDYPPDYTKLFEWEMNLPQHNLSLPFPEGKTGRYVIFKNQIQMLGYNNQLNEILMNTWLAYKSKRAYVWQDFYWNPKHYPWPEHKHREPLPRTPLNALITGPSAGGPWEPGDNAPRSISEAWYHIVCPRNEVKLLNTHDIKPPVWFEDGKIIFDHWQKVLTDAPERCIEIHGADFSEDGNPQVFDLFLWGGPRVLSLWEDFKNSPVSRLLSTSPLVQAAVDKNKYLFLPRGPRPAGPASNNPFDRMLAIHLRRGDFKEACLGFANWNSTFYSWDLLPELPDPFINPPAPNYEWGKNEPQNIEYYMKRCYPDDQTILEKVKKAREEYVRAAKPGEFRQLDVLFILSNDKTGWVDGLKTIFKDDGWHTVVTTRDLELSQAEKDIGMAVDMDLARLAAVFVGNGWSSFTSNIVHRRLVDGKEPISIRFF</sequence>
<comment type="caution">
    <text evidence="2">The sequence shown here is derived from an EMBL/GenBank/DDBJ whole genome shotgun (WGS) entry which is preliminary data.</text>
</comment>
<proteinExistence type="predicted"/>
<protein>
    <submittedName>
        <fullName evidence="2">Uncharacterized protein</fullName>
    </submittedName>
</protein>
<evidence type="ECO:0000313" key="3">
    <source>
        <dbReference type="Proteomes" id="UP000467700"/>
    </source>
</evidence>
<keyword evidence="1" id="KW-0812">Transmembrane</keyword>
<evidence type="ECO:0000313" key="2">
    <source>
        <dbReference type="EMBL" id="CAA7269521.1"/>
    </source>
</evidence>
<keyword evidence="3" id="KW-1185">Reference proteome</keyword>
<dbReference type="CDD" id="cd11296">
    <property type="entry name" value="O-FucT_like"/>
    <property type="match status" value="1"/>
</dbReference>
<gene>
    <name evidence="2" type="ORF">AAE3_LOCUS11948</name>
</gene>
<feature type="transmembrane region" description="Helical" evidence="1">
    <location>
        <begin position="26"/>
        <end position="43"/>
    </location>
</feature>
<dbReference type="OrthoDB" id="2559662at2759"/>
<organism evidence="2 3">
    <name type="scientific">Cyclocybe aegerita</name>
    <name type="common">Black poplar mushroom</name>
    <name type="synonym">Agrocybe aegerita</name>
    <dbReference type="NCBI Taxonomy" id="1973307"/>
    <lineage>
        <taxon>Eukaryota</taxon>
        <taxon>Fungi</taxon>
        <taxon>Dikarya</taxon>
        <taxon>Basidiomycota</taxon>
        <taxon>Agaricomycotina</taxon>
        <taxon>Agaricomycetes</taxon>
        <taxon>Agaricomycetidae</taxon>
        <taxon>Agaricales</taxon>
        <taxon>Agaricineae</taxon>
        <taxon>Bolbitiaceae</taxon>
        <taxon>Cyclocybe</taxon>
    </lineage>
</organism>
<accession>A0A8S0XZB8</accession>
<keyword evidence="1" id="KW-1133">Transmembrane helix</keyword>
<dbReference type="AlphaFoldDB" id="A0A8S0XZB8"/>
<dbReference type="EMBL" id="CACVBS010000079">
    <property type="protein sequence ID" value="CAA7269521.1"/>
    <property type="molecule type" value="Genomic_DNA"/>
</dbReference>
<keyword evidence="1" id="KW-0472">Membrane</keyword>